<gene>
    <name evidence="1" type="ORF">C12CBH8_20490</name>
</gene>
<accession>A0A7I8D3S5</accession>
<name>A0A7I8D3S5_9FIRM</name>
<dbReference type="Proteomes" id="UP000593890">
    <property type="component" value="Chromosome"/>
</dbReference>
<evidence type="ECO:0000313" key="1">
    <source>
        <dbReference type="EMBL" id="BCI61410.1"/>
    </source>
</evidence>
<reference evidence="2" key="1">
    <citation type="submission" date="2020-07" db="EMBL/GenBank/DDBJ databases">
        <title>Complete genome sequencing of Clostridia bacterium strain 12CBH8.</title>
        <authorList>
            <person name="Sakamoto M."/>
            <person name="Murakami T."/>
            <person name="Mori H."/>
        </authorList>
    </citation>
    <scope>NUCLEOTIDE SEQUENCE [LARGE SCALE GENOMIC DNA]</scope>
    <source>
        <strain evidence="2">12CBH8</strain>
    </source>
</reference>
<proteinExistence type="predicted"/>
<evidence type="ECO:0000313" key="2">
    <source>
        <dbReference type="Proteomes" id="UP000593890"/>
    </source>
</evidence>
<sequence length="220" mass="26118">MYHYFDDKELLHKMRRSSGEIMQSLCHFLKEDYDIGANFYLVGSGAKKLILQNAKEPVDLDYNLEIVRCEDFENCRHLKECVRKSFNKALQKQGRPDCEDSTSSLTSKKQRYFCSCNQIDFSIDICITKKDEEDHCYRLIHEKTGWTVGDKYYWNMAPCSKGIQCKAKCIKSHGKWALVREQYLELKNRYLQSNDHHHPSFICYMEAVNNVYEARKHWKK</sequence>
<keyword evidence="2" id="KW-1185">Reference proteome</keyword>
<dbReference type="KEGG" id="sman:C12CBH8_20490"/>
<dbReference type="RefSeq" id="WP_215533185.1">
    <property type="nucleotide sequence ID" value="NZ_AP023321.1"/>
</dbReference>
<protein>
    <submittedName>
        <fullName evidence="1">Uncharacterized protein</fullName>
    </submittedName>
</protein>
<organism evidence="1 2">
    <name type="scientific">Solibaculum mannosilyticum</name>
    <dbReference type="NCBI Taxonomy" id="2780922"/>
    <lineage>
        <taxon>Bacteria</taxon>
        <taxon>Bacillati</taxon>
        <taxon>Bacillota</taxon>
        <taxon>Clostridia</taxon>
        <taxon>Eubacteriales</taxon>
        <taxon>Oscillospiraceae</taxon>
        <taxon>Solibaculum</taxon>
    </lineage>
</organism>
<dbReference type="EMBL" id="AP023321">
    <property type="protein sequence ID" value="BCI61410.1"/>
    <property type="molecule type" value="Genomic_DNA"/>
</dbReference>
<dbReference type="AlphaFoldDB" id="A0A7I8D3S5"/>